<evidence type="ECO:0000256" key="1">
    <source>
        <dbReference type="ARBA" id="ARBA00023015"/>
    </source>
</evidence>
<dbReference type="EMBL" id="LQZT01000001">
    <property type="protein sequence ID" value="OCW59223.1"/>
    <property type="molecule type" value="Genomic_DNA"/>
</dbReference>
<keyword evidence="3" id="KW-0804">Transcription</keyword>
<dbReference type="SUPFAM" id="SSF52172">
    <property type="entry name" value="CheY-like"/>
    <property type="match status" value="1"/>
</dbReference>
<feature type="domain" description="Response regulatory" evidence="6">
    <location>
        <begin position="2"/>
        <end position="116"/>
    </location>
</feature>
<evidence type="ECO:0000256" key="4">
    <source>
        <dbReference type="PROSITE-ProRule" id="PRU00169"/>
    </source>
</evidence>
<keyword evidence="2 5" id="KW-0238">DNA-binding</keyword>
<keyword evidence="4" id="KW-0597">Phosphoprotein</keyword>
<evidence type="ECO:0000259" key="6">
    <source>
        <dbReference type="PROSITE" id="PS50110"/>
    </source>
</evidence>
<dbReference type="InterPro" id="IPR039420">
    <property type="entry name" value="WalR-like"/>
</dbReference>
<keyword evidence="1" id="KW-0805">Transcription regulation</keyword>
<accession>A0A1C1Z0B9</accession>
<feature type="domain" description="OmpR/PhoB-type" evidence="7">
    <location>
        <begin position="124"/>
        <end position="220"/>
    </location>
</feature>
<dbReference type="GO" id="GO:0000156">
    <property type="term" value="F:phosphorelay response regulator activity"/>
    <property type="evidence" value="ECO:0007669"/>
    <property type="project" value="TreeGrafter"/>
</dbReference>
<dbReference type="RefSeq" id="WP_066173508.1">
    <property type="nucleotide sequence ID" value="NZ_LQZT01000001.1"/>
</dbReference>
<dbReference type="AlphaFoldDB" id="A0A1C1Z0B9"/>
<dbReference type="Pfam" id="PF00486">
    <property type="entry name" value="Trans_reg_C"/>
    <property type="match status" value="1"/>
</dbReference>
<feature type="modified residue" description="4-aspartylphosphate" evidence="4">
    <location>
        <position position="51"/>
    </location>
</feature>
<keyword evidence="9" id="KW-1185">Reference proteome</keyword>
<dbReference type="GO" id="GO:0005829">
    <property type="term" value="C:cytosol"/>
    <property type="evidence" value="ECO:0007669"/>
    <property type="project" value="TreeGrafter"/>
</dbReference>
<evidence type="ECO:0000313" key="9">
    <source>
        <dbReference type="Proteomes" id="UP000094795"/>
    </source>
</evidence>
<comment type="caution">
    <text evidence="8">The sequence shown here is derived from an EMBL/GenBank/DDBJ whole genome shotgun (WGS) entry which is preliminary data.</text>
</comment>
<dbReference type="SMART" id="SM00448">
    <property type="entry name" value="REC"/>
    <property type="match status" value="1"/>
</dbReference>
<dbReference type="InterPro" id="IPR036388">
    <property type="entry name" value="WH-like_DNA-bd_sf"/>
</dbReference>
<evidence type="ECO:0000256" key="5">
    <source>
        <dbReference type="PROSITE-ProRule" id="PRU01091"/>
    </source>
</evidence>
<reference evidence="8 9" key="1">
    <citation type="submission" date="2015-12" db="EMBL/GenBank/DDBJ databases">
        <authorList>
            <person name="Shamseldin A."/>
            <person name="Moawad H."/>
            <person name="Abd El-Rahim W.M."/>
            <person name="Sadowsky M.J."/>
        </authorList>
    </citation>
    <scope>NUCLEOTIDE SEQUENCE [LARGE SCALE GENOMIC DNA]</scope>
    <source>
        <strain evidence="8 9">JC234</strain>
    </source>
</reference>
<dbReference type="CDD" id="cd00383">
    <property type="entry name" value="trans_reg_C"/>
    <property type="match status" value="1"/>
</dbReference>
<dbReference type="GO" id="GO:0006355">
    <property type="term" value="P:regulation of DNA-templated transcription"/>
    <property type="evidence" value="ECO:0007669"/>
    <property type="project" value="InterPro"/>
</dbReference>
<dbReference type="InterPro" id="IPR001789">
    <property type="entry name" value="Sig_transdc_resp-reg_receiver"/>
</dbReference>
<evidence type="ECO:0000259" key="7">
    <source>
        <dbReference type="PROSITE" id="PS51755"/>
    </source>
</evidence>
<dbReference type="Proteomes" id="UP000094795">
    <property type="component" value="Unassembled WGS sequence"/>
</dbReference>
<dbReference type="Pfam" id="PF00072">
    <property type="entry name" value="Response_reg"/>
    <property type="match status" value="1"/>
</dbReference>
<dbReference type="Gene3D" id="1.10.10.10">
    <property type="entry name" value="Winged helix-like DNA-binding domain superfamily/Winged helix DNA-binding domain"/>
    <property type="match status" value="1"/>
</dbReference>
<evidence type="ECO:0000256" key="2">
    <source>
        <dbReference type="ARBA" id="ARBA00023125"/>
    </source>
</evidence>
<dbReference type="PANTHER" id="PTHR48111">
    <property type="entry name" value="REGULATOR OF RPOS"/>
    <property type="match status" value="1"/>
</dbReference>
<dbReference type="InterPro" id="IPR011006">
    <property type="entry name" value="CheY-like_superfamily"/>
</dbReference>
<protein>
    <submittedName>
        <fullName evidence="8">Two-component system response regulator</fullName>
    </submittedName>
</protein>
<dbReference type="Gene3D" id="6.10.250.690">
    <property type="match status" value="1"/>
</dbReference>
<name>A0A1C1Z0B9_9HYPH</name>
<feature type="DNA-binding region" description="OmpR/PhoB-type" evidence="5">
    <location>
        <begin position="124"/>
        <end position="220"/>
    </location>
</feature>
<dbReference type="PROSITE" id="PS51755">
    <property type="entry name" value="OMPR_PHOB"/>
    <property type="match status" value="1"/>
</dbReference>
<dbReference type="OrthoDB" id="9802426at2"/>
<evidence type="ECO:0000256" key="3">
    <source>
        <dbReference type="ARBA" id="ARBA00023163"/>
    </source>
</evidence>
<organism evidence="8 9">
    <name type="scientific">Hoeflea olei</name>
    <dbReference type="NCBI Taxonomy" id="1480615"/>
    <lineage>
        <taxon>Bacteria</taxon>
        <taxon>Pseudomonadati</taxon>
        <taxon>Pseudomonadota</taxon>
        <taxon>Alphaproteobacteria</taxon>
        <taxon>Hyphomicrobiales</taxon>
        <taxon>Rhizobiaceae</taxon>
        <taxon>Hoeflea</taxon>
    </lineage>
</organism>
<gene>
    <name evidence="8" type="ORF">AWJ14_09190</name>
</gene>
<sequence length="228" mass="25085">MHFLVVEDTLDVAEAITERLARAGHVCDRAESVADARHFVSASVYDLVILDINLPDGSGLDFLRWLRQRKHPVPVLVLTARLAVDDKIDALDFGADDYMVKPFDLGELEARVRAIVRRRTGEAGARLSAGNLDFDMATRQATVAGQPLQLTPREQLLLEIFLINRGRVLEKEELVIRLFGLDTDAGPNAIELYVGRLRRKLAGAGLEIKTLRGLGYQALAAGPEPVAP</sequence>
<dbReference type="Gene3D" id="3.40.50.2300">
    <property type="match status" value="1"/>
</dbReference>
<dbReference type="PANTHER" id="PTHR48111:SF67">
    <property type="entry name" value="TRANSCRIPTIONAL REGULATORY PROTEIN TCTD"/>
    <property type="match status" value="1"/>
</dbReference>
<dbReference type="GO" id="GO:0000976">
    <property type="term" value="F:transcription cis-regulatory region binding"/>
    <property type="evidence" value="ECO:0007669"/>
    <property type="project" value="TreeGrafter"/>
</dbReference>
<evidence type="ECO:0000313" key="8">
    <source>
        <dbReference type="EMBL" id="OCW59223.1"/>
    </source>
</evidence>
<dbReference type="STRING" id="1480615.AWJ14_09190"/>
<proteinExistence type="predicted"/>
<dbReference type="InterPro" id="IPR001867">
    <property type="entry name" value="OmpR/PhoB-type_DNA-bd"/>
</dbReference>
<dbReference type="GO" id="GO:0032993">
    <property type="term" value="C:protein-DNA complex"/>
    <property type="evidence" value="ECO:0007669"/>
    <property type="project" value="TreeGrafter"/>
</dbReference>
<dbReference type="SMART" id="SM00862">
    <property type="entry name" value="Trans_reg_C"/>
    <property type="match status" value="1"/>
</dbReference>
<dbReference type="PROSITE" id="PS50110">
    <property type="entry name" value="RESPONSE_REGULATORY"/>
    <property type="match status" value="1"/>
</dbReference>